<feature type="transmembrane region" description="Helical" evidence="1">
    <location>
        <begin position="270"/>
        <end position="292"/>
    </location>
</feature>
<accession>A0A0Q2LP87</accession>
<sequence>MFTALACTVFGSRLIIVSAFSSSVPLLDQWDAEGQALYSPYLKGTLSFADLVASHNGHRILITRLVALSHLEMAGEWNTRLEMIFGAAVLTALVTLLAALLIPLVAPHLQVLLTCFVALIFAFPIDFENTVWGFQSQVYLSLFFGVLAVAAFSTAPAFSLRWFAGLSAAILSYFTFATGVATLPAAATLVALQIVTNSRKRSTREIAAVLLLASIAVAVTAWGAGSAKSMATPAGFVAGLGIFAALTIAGGIPIALYCRHILKTRPSISDGAWVVLGISCWVTIQLVLFAYGRGSLVAPRYLDVVLLVYPMAFVSIFALWDRARGAEVSPRVQRGPVFWVFAVAAAFTVAGCVSVLACSYWSKAADQQTANVRAYLATGDLKQLKERGSANHGVTLAHPYPERQAQVLGDPDLRAILPPDIRPADADNRVVRSHLLLRGAPAAATATVVRSFLTGGPAFLAIGVGLFFGVGTARGLVAPASNLSDSTSG</sequence>
<feature type="transmembrane region" description="Helical" evidence="1">
    <location>
        <begin position="335"/>
        <end position="362"/>
    </location>
</feature>
<evidence type="ECO:0000313" key="2">
    <source>
        <dbReference type="EMBL" id="KQH77490.1"/>
    </source>
</evidence>
<feature type="transmembrane region" description="Helical" evidence="1">
    <location>
        <begin position="170"/>
        <end position="194"/>
    </location>
</feature>
<dbReference type="AlphaFoldDB" id="A0A0Q2LP87"/>
<gene>
    <name evidence="2" type="ORF">AO501_32830</name>
</gene>
<name>A0A0Q2LP87_MYCGO</name>
<evidence type="ECO:0000256" key="1">
    <source>
        <dbReference type="SAM" id="Phobius"/>
    </source>
</evidence>
<keyword evidence="1" id="KW-0472">Membrane</keyword>
<dbReference type="EMBL" id="LKTM01000310">
    <property type="protein sequence ID" value="KQH77490.1"/>
    <property type="molecule type" value="Genomic_DNA"/>
</dbReference>
<proteinExistence type="predicted"/>
<feature type="transmembrane region" description="Helical" evidence="1">
    <location>
        <begin position="108"/>
        <end position="127"/>
    </location>
</feature>
<evidence type="ECO:0000313" key="3">
    <source>
        <dbReference type="Proteomes" id="UP000051677"/>
    </source>
</evidence>
<comment type="caution">
    <text evidence="2">The sequence shown here is derived from an EMBL/GenBank/DDBJ whole genome shotgun (WGS) entry which is preliminary data.</text>
</comment>
<reference evidence="2 3" key="1">
    <citation type="submission" date="2015-10" db="EMBL/GenBank/DDBJ databases">
        <title>Mycobacterium gordonae draft genome assembly.</title>
        <authorList>
            <person name="Ustinova V."/>
            <person name="Smirnova T."/>
            <person name="Blagodatskikh K."/>
            <person name="Varlamov D."/>
            <person name="Larionova E."/>
            <person name="Chernousova L."/>
        </authorList>
    </citation>
    <scope>NUCLEOTIDE SEQUENCE [LARGE SCALE GENOMIC DNA]</scope>
    <source>
        <strain evidence="2 3">CTRI 14-8773</strain>
    </source>
</reference>
<keyword evidence="1" id="KW-0812">Transmembrane</keyword>
<feature type="transmembrane region" description="Helical" evidence="1">
    <location>
        <begin position="304"/>
        <end position="323"/>
    </location>
</feature>
<feature type="transmembrane region" description="Helical" evidence="1">
    <location>
        <begin position="83"/>
        <end position="102"/>
    </location>
</feature>
<organism evidence="2 3">
    <name type="scientific">Mycobacterium gordonae</name>
    <dbReference type="NCBI Taxonomy" id="1778"/>
    <lineage>
        <taxon>Bacteria</taxon>
        <taxon>Bacillati</taxon>
        <taxon>Actinomycetota</taxon>
        <taxon>Actinomycetes</taxon>
        <taxon>Mycobacteriales</taxon>
        <taxon>Mycobacteriaceae</taxon>
        <taxon>Mycobacterium</taxon>
    </lineage>
</organism>
<protein>
    <submittedName>
        <fullName evidence="2">Uncharacterized protein</fullName>
    </submittedName>
</protein>
<feature type="transmembrane region" description="Helical" evidence="1">
    <location>
        <begin position="206"/>
        <end position="224"/>
    </location>
</feature>
<keyword evidence="1" id="KW-1133">Transmembrane helix</keyword>
<feature type="transmembrane region" description="Helical" evidence="1">
    <location>
        <begin position="236"/>
        <end position="258"/>
    </location>
</feature>
<feature type="transmembrane region" description="Helical" evidence="1">
    <location>
        <begin position="139"/>
        <end position="164"/>
    </location>
</feature>
<dbReference type="Proteomes" id="UP000051677">
    <property type="component" value="Unassembled WGS sequence"/>
</dbReference>